<dbReference type="InterPro" id="IPR036915">
    <property type="entry name" value="Cyclin-like_sf"/>
</dbReference>
<reference evidence="7 8" key="1">
    <citation type="submission" date="2023-08" db="EMBL/GenBank/DDBJ databases">
        <title>A Necator americanus chromosomal reference genome.</title>
        <authorList>
            <person name="Ilik V."/>
            <person name="Petrzelkova K.J."/>
            <person name="Pardy F."/>
            <person name="Fuh T."/>
            <person name="Niatou-Singa F.S."/>
            <person name="Gouil Q."/>
            <person name="Baker L."/>
            <person name="Ritchie M.E."/>
            <person name="Jex A.R."/>
            <person name="Gazzola D."/>
            <person name="Li H."/>
            <person name="Toshio Fujiwara R."/>
            <person name="Zhan B."/>
            <person name="Aroian R.V."/>
            <person name="Pafco B."/>
            <person name="Schwarz E.M."/>
        </authorList>
    </citation>
    <scope>NUCLEOTIDE SEQUENCE [LARGE SCALE GENOMIC DNA]</scope>
    <source>
        <strain evidence="7 8">Aroian</strain>
        <tissue evidence="7">Whole animal</tissue>
    </source>
</reference>
<dbReference type="PANTHER" id="PTHR10177">
    <property type="entry name" value="CYCLINS"/>
    <property type="match status" value="1"/>
</dbReference>
<evidence type="ECO:0000256" key="5">
    <source>
        <dbReference type="SAM" id="MobiDB-lite"/>
    </source>
</evidence>
<dbReference type="Pfam" id="PF00134">
    <property type="entry name" value="Cyclin_N"/>
    <property type="match status" value="1"/>
</dbReference>
<dbReference type="InterPro" id="IPR048258">
    <property type="entry name" value="Cyclins_cyclin-box"/>
</dbReference>
<evidence type="ECO:0000256" key="3">
    <source>
        <dbReference type="ARBA" id="ARBA00023306"/>
    </source>
</evidence>
<feature type="domain" description="Cyclin-like" evidence="6">
    <location>
        <begin position="280"/>
        <end position="364"/>
    </location>
</feature>
<keyword evidence="2 4" id="KW-0195">Cyclin</keyword>
<evidence type="ECO:0000256" key="2">
    <source>
        <dbReference type="ARBA" id="ARBA00023127"/>
    </source>
</evidence>
<organism evidence="7 8">
    <name type="scientific">Necator americanus</name>
    <name type="common">Human hookworm</name>
    <dbReference type="NCBI Taxonomy" id="51031"/>
    <lineage>
        <taxon>Eukaryota</taxon>
        <taxon>Metazoa</taxon>
        <taxon>Ecdysozoa</taxon>
        <taxon>Nematoda</taxon>
        <taxon>Chromadorea</taxon>
        <taxon>Rhabditida</taxon>
        <taxon>Rhabditina</taxon>
        <taxon>Rhabditomorpha</taxon>
        <taxon>Strongyloidea</taxon>
        <taxon>Ancylostomatidae</taxon>
        <taxon>Bunostominae</taxon>
        <taxon>Necator</taxon>
    </lineage>
</organism>
<keyword evidence="1" id="KW-0132">Cell division</keyword>
<keyword evidence="8" id="KW-1185">Reference proteome</keyword>
<protein>
    <recommendedName>
        <fullName evidence="6">Cyclin-like domain-containing protein</fullName>
    </recommendedName>
</protein>
<name>A0ABR1C929_NECAM</name>
<dbReference type="SUPFAM" id="SSF47954">
    <property type="entry name" value="Cyclin-like"/>
    <property type="match status" value="1"/>
</dbReference>
<dbReference type="InterPro" id="IPR006671">
    <property type="entry name" value="Cyclin_N"/>
</dbReference>
<feature type="region of interest" description="Disordered" evidence="5">
    <location>
        <begin position="514"/>
        <end position="536"/>
    </location>
</feature>
<dbReference type="PROSITE" id="PS00292">
    <property type="entry name" value="CYCLINS"/>
    <property type="match status" value="1"/>
</dbReference>
<evidence type="ECO:0000259" key="6">
    <source>
        <dbReference type="SMART" id="SM00385"/>
    </source>
</evidence>
<dbReference type="Proteomes" id="UP001303046">
    <property type="component" value="Unassembled WGS sequence"/>
</dbReference>
<comment type="similarity">
    <text evidence="4">Belongs to the cyclin family.</text>
</comment>
<evidence type="ECO:0000313" key="8">
    <source>
        <dbReference type="Proteomes" id="UP001303046"/>
    </source>
</evidence>
<keyword evidence="3" id="KW-0131">Cell cycle</keyword>
<dbReference type="Gene3D" id="1.10.472.10">
    <property type="entry name" value="Cyclin-like"/>
    <property type="match status" value="2"/>
</dbReference>
<evidence type="ECO:0000313" key="7">
    <source>
        <dbReference type="EMBL" id="KAK6734414.1"/>
    </source>
</evidence>
<dbReference type="InterPro" id="IPR039361">
    <property type="entry name" value="Cyclin"/>
</dbReference>
<dbReference type="SMART" id="SM00385">
    <property type="entry name" value="CYCLIN"/>
    <property type="match status" value="1"/>
</dbReference>
<evidence type="ECO:0000256" key="4">
    <source>
        <dbReference type="RuleBase" id="RU000383"/>
    </source>
</evidence>
<dbReference type="EMBL" id="JAVFWL010000002">
    <property type="protein sequence ID" value="KAK6734414.1"/>
    <property type="molecule type" value="Genomic_DNA"/>
</dbReference>
<dbReference type="InterPro" id="IPR013763">
    <property type="entry name" value="Cyclin-like_dom"/>
</dbReference>
<sequence length="536" mass="59421">MRWLNVPAAELDEYPAVSSTAGCFDLVLTTPTTMKATETPSNNFTHSENFIPRSSECVYAKSGHTVQCLEEKTDSAEFERNRPAAGALLPHSGHSCLARKHEGRITVLRHRVARSSCVCASVTTPAVSEVTRTSDMMMTNAADELASSLRCAEFLADSPSTSTLMHHQPTTVGRITNVQYAHHQEHRRRSGRMVLQPVNQRKLSHGQPTVISRKRPPTVDVRLNTAQHPSVPSCHDRSIHLDERVLENLLIAEENLKTNHLYFTAVQEHIEPIHREQAVEWIYDVAKEEKCDADVFPLAVSLIDRFLSLQNIFRQDIQVLAGVCLFIASKVKAPQPMNAARVSYYTADSVKVHDVLSWELLVLSHLNWEINSPTGFDFFDHLSARLPSLHTLRPAFTSVLHRIQRCHKLATLFPSIQCCLALMFAAERYANAKLRTDTENIIGNTFHLEMDLLHSYIAMMERVVGEPGVCSTRHASVVAPTEAELLAQSPGGPCGVGTSSLGTPHNDSGFCSGVSSPESFGKKEHECSPPKMARIA</sequence>
<accession>A0ABR1C929</accession>
<proteinExistence type="inferred from homology"/>
<gene>
    <name evidence="7" type="primary">Necator_chrII.g5708</name>
    <name evidence="7" type="ORF">RB195_017915</name>
</gene>
<evidence type="ECO:0000256" key="1">
    <source>
        <dbReference type="ARBA" id="ARBA00022618"/>
    </source>
</evidence>
<comment type="caution">
    <text evidence="7">The sequence shown here is derived from an EMBL/GenBank/DDBJ whole genome shotgun (WGS) entry which is preliminary data.</text>
</comment>